<feature type="transmembrane region" description="Helical" evidence="1">
    <location>
        <begin position="12"/>
        <end position="33"/>
    </location>
</feature>
<sequence>MSWDDAQLSRRTLIGTVWAAPVVLAAVAAPLAAASTNQRFTATPAGPYDVTGPPGTLYYLDLVNDGTTTLAPRAITAIASVDPDRFTWYGPGGLDWDEIPSTDPTTVTLTNRFGLAPGTFFSFYFLAASTDRSASPTPDLQLTFLAPGYEPLMFTLAIPY</sequence>
<keyword evidence="1" id="KW-0812">Transmembrane</keyword>
<reference evidence="2" key="1">
    <citation type="submission" date="2024-05" db="EMBL/GenBank/DDBJ databases">
        <title>Herbiconiux sp. A18JL235.</title>
        <authorList>
            <person name="Zhang G."/>
        </authorList>
    </citation>
    <scope>NUCLEOTIDE SEQUENCE</scope>
    <source>
        <strain evidence="2">A18JL235</strain>
    </source>
</reference>
<keyword evidence="1" id="KW-0472">Membrane</keyword>
<dbReference type="InterPro" id="IPR006311">
    <property type="entry name" value="TAT_signal"/>
</dbReference>
<dbReference type="AlphaFoldDB" id="A0AB39BEN7"/>
<dbReference type="EMBL" id="CP162511">
    <property type="protein sequence ID" value="XDI04801.1"/>
    <property type="molecule type" value="Genomic_DNA"/>
</dbReference>
<gene>
    <name evidence="2" type="ORF">ABFY20_15870</name>
</gene>
<name>A0AB39BEN7_9MICO</name>
<dbReference type="PROSITE" id="PS51318">
    <property type="entry name" value="TAT"/>
    <property type="match status" value="1"/>
</dbReference>
<evidence type="ECO:0000313" key="2">
    <source>
        <dbReference type="EMBL" id="XDI04801.1"/>
    </source>
</evidence>
<organism evidence="2">
    <name type="scientific">Herbiconiux sp. A18JL235</name>
    <dbReference type="NCBI Taxonomy" id="3152363"/>
    <lineage>
        <taxon>Bacteria</taxon>
        <taxon>Bacillati</taxon>
        <taxon>Actinomycetota</taxon>
        <taxon>Actinomycetes</taxon>
        <taxon>Micrococcales</taxon>
        <taxon>Microbacteriaceae</taxon>
        <taxon>Herbiconiux</taxon>
    </lineage>
</organism>
<proteinExistence type="predicted"/>
<evidence type="ECO:0000256" key="1">
    <source>
        <dbReference type="SAM" id="Phobius"/>
    </source>
</evidence>
<accession>A0AB39BEN7</accession>
<protein>
    <submittedName>
        <fullName evidence="2">Uncharacterized protein</fullName>
    </submittedName>
</protein>
<keyword evidence="1" id="KW-1133">Transmembrane helix</keyword>
<dbReference type="RefSeq" id="WP_368497206.1">
    <property type="nucleotide sequence ID" value="NZ_CP162511.1"/>
</dbReference>